<feature type="compositionally biased region" description="Polar residues" evidence="1">
    <location>
        <begin position="18"/>
        <end position="27"/>
    </location>
</feature>
<evidence type="ECO:0000313" key="3">
    <source>
        <dbReference type="Proteomes" id="UP001626550"/>
    </source>
</evidence>
<feature type="compositionally biased region" description="Basic and acidic residues" evidence="1">
    <location>
        <begin position="1"/>
        <end position="11"/>
    </location>
</feature>
<dbReference type="EMBL" id="JBJKFK010003141">
    <property type="protein sequence ID" value="KAL3310215.1"/>
    <property type="molecule type" value="Genomic_DNA"/>
</dbReference>
<organism evidence="2 3">
    <name type="scientific">Cichlidogyrus casuarinus</name>
    <dbReference type="NCBI Taxonomy" id="1844966"/>
    <lineage>
        <taxon>Eukaryota</taxon>
        <taxon>Metazoa</taxon>
        <taxon>Spiralia</taxon>
        <taxon>Lophotrochozoa</taxon>
        <taxon>Platyhelminthes</taxon>
        <taxon>Monogenea</taxon>
        <taxon>Monopisthocotylea</taxon>
        <taxon>Dactylogyridea</taxon>
        <taxon>Ancyrocephalidae</taxon>
        <taxon>Cichlidogyrus</taxon>
    </lineage>
</organism>
<protein>
    <submittedName>
        <fullName evidence="2">Uncharacterized protein</fullName>
    </submittedName>
</protein>
<comment type="caution">
    <text evidence="2">The sequence shown here is derived from an EMBL/GenBank/DDBJ whole genome shotgun (WGS) entry which is preliminary data.</text>
</comment>
<feature type="region of interest" description="Disordered" evidence="1">
    <location>
        <begin position="1"/>
        <end position="171"/>
    </location>
</feature>
<dbReference type="AlphaFoldDB" id="A0ABD2PRW8"/>
<proteinExistence type="predicted"/>
<evidence type="ECO:0000256" key="1">
    <source>
        <dbReference type="SAM" id="MobiDB-lite"/>
    </source>
</evidence>
<feature type="compositionally biased region" description="Basic and acidic residues" evidence="1">
    <location>
        <begin position="59"/>
        <end position="68"/>
    </location>
</feature>
<evidence type="ECO:0000313" key="2">
    <source>
        <dbReference type="EMBL" id="KAL3310215.1"/>
    </source>
</evidence>
<keyword evidence="3" id="KW-1185">Reference proteome</keyword>
<name>A0ABD2PRW8_9PLAT</name>
<gene>
    <name evidence="2" type="ORF">Ciccas_011221</name>
</gene>
<dbReference type="Proteomes" id="UP001626550">
    <property type="component" value="Unassembled WGS sequence"/>
</dbReference>
<accession>A0ABD2PRW8</accession>
<feature type="compositionally biased region" description="Basic and acidic residues" evidence="1">
    <location>
        <begin position="108"/>
        <end position="121"/>
    </location>
</feature>
<sequence length="171" mass="19226">MLLRQIREQRRQQRMALQETTNTNEQKAPSKPVVQEEPMEVENRPLTPAKSILKNSAEQTKDENEKETTPAQLAKETNPVPSPKVENPAPTETEEDVETEKTAIASADIDRDRMVKNRALSDIDINTTKPVHFRTSSDNQIQMKDSSNESSSNGTLTNGVSTESIPRSNRR</sequence>
<feature type="compositionally biased region" description="Polar residues" evidence="1">
    <location>
        <begin position="124"/>
        <end position="171"/>
    </location>
</feature>
<reference evidence="2 3" key="1">
    <citation type="submission" date="2024-11" db="EMBL/GenBank/DDBJ databases">
        <title>Adaptive evolution of stress response genes in parasites aligns with host niche diversity.</title>
        <authorList>
            <person name="Hahn C."/>
            <person name="Resl P."/>
        </authorList>
    </citation>
    <scope>NUCLEOTIDE SEQUENCE [LARGE SCALE GENOMIC DNA]</scope>
    <source>
        <strain evidence="2">EGGRZ-B1_66</strain>
        <tissue evidence="2">Body</tissue>
    </source>
</reference>